<feature type="domain" description="Methyltransferase" evidence="2">
    <location>
        <begin position="53"/>
        <end position="177"/>
    </location>
</feature>
<dbReference type="EMBL" id="DF237522">
    <property type="protein sequence ID" value="GAQ89887.1"/>
    <property type="molecule type" value="Genomic_DNA"/>
</dbReference>
<sequence>MAEETRTERPSNGHVDHHKACVRAAKEWEASALAPKAAEKAVQAFLLAVPLTAESTVLELGCGSGLCTALIARKVGAVLGLDRSKGLVKRFEAKAASLKLQDKMAAVRMELKDPKQLQDYLPDERGFDVVFSHRALRHLPDFSAALGVLLRVLRPGGWLFVTDLESAGDVAPQLNGNHQEHVVREGLSGAELERGLQAAGLVDVSVGRSFSLDDPDQEKGSETTWYLGGVGRKPCSSALR</sequence>
<evidence type="ECO:0000313" key="4">
    <source>
        <dbReference type="Proteomes" id="UP000054558"/>
    </source>
</evidence>
<dbReference type="Pfam" id="PF13847">
    <property type="entry name" value="Methyltransf_31"/>
    <property type="match status" value="1"/>
</dbReference>
<dbReference type="STRING" id="105231.A0A0U9HME4"/>
<dbReference type="Proteomes" id="UP000054558">
    <property type="component" value="Unassembled WGS sequence"/>
</dbReference>
<evidence type="ECO:0000256" key="1">
    <source>
        <dbReference type="ARBA" id="ARBA00022679"/>
    </source>
</evidence>
<evidence type="ECO:0000313" key="3">
    <source>
        <dbReference type="EMBL" id="GAQ89887.1"/>
    </source>
</evidence>
<dbReference type="OrthoDB" id="2011996at2759"/>
<dbReference type="GO" id="GO:0016740">
    <property type="term" value="F:transferase activity"/>
    <property type="evidence" value="ECO:0007669"/>
    <property type="project" value="UniProtKB-KW"/>
</dbReference>
<dbReference type="AlphaFoldDB" id="A0A0U9HME4"/>
<dbReference type="CDD" id="cd02440">
    <property type="entry name" value="AdoMet_MTases"/>
    <property type="match status" value="1"/>
</dbReference>
<proteinExistence type="predicted"/>
<evidence type="ECO:0000259" key="2">
    <source>
        <dbReference type="Pfam" id="PF13847"/>
    </source>
</evidence>
<accession>A0A0U9HME4</accession>
<dbReference type="InterPro" id="IPR025714">
    <property type="entry name" value="Methyltranfer_dom"/>
</dbReference>
<dbReference type="PANTHER" id="PTHR43861">
    <property type="entry name" value="TRANS-ACONITATE 2-METHYLTRANSFERASE-RELATED"/>
    <property type="match status" value="1"/>
</dbReference>
<dbReference type="Gene3D" id="3.40.50.150">
    <property type="entry name" value="Vaccinia Virus protein VP39"/>
    <property type="match status" value="1"/>
</dbReference>
<dbReference type="SUPFAM" id="SSF53335">
    <property type="entry name" value="S-adenosyl-L-methionine-dependent methyltransferases"/>
    <property type="match status" value="1"/>
</dbReference>
<organism evidence="3 4">
    <name type="scientific">Klebsormidium nitens</name>
    <name type="common">Green alga</name>
    <name type="synonym">Ulothrix nitens</name>
    <dbReference type="NCBI Taxonomy" id="105231"/>
    <lineage>
        <taxon>Eukaryota</taxon>
        <taxon>Viridiplantae</taxon>
        <taxon>Streptophyta</taxon>
        <taxon>Klebsormidiophyceae</taxon>
        <taxon>Klebsormidiales</taxon>
        <taxon>Klebsormidiaceae</taxon>
        <taxon>Klebsormidium</taxon>
    </lineage>
</organism>
<keyword evidence="1" id="KW-0808">Transferase</keyword>
<dbReference type="PANTHER" id="PTHR43861:SF3">
    <property type="entry name" value="PUTATIVE (AFU_ORTHOLOGUE AFUA_2G14390)-RELATED"/>
    <property type="match status" value="1"/>
</dbReference>
<name>A0A0U9HME4_KLENI</name>
<dbReference type="OMA" id="PFLVCEG"/>
<reference evidence="3 4" key="1">
    <citation type="journal article" date="2014" name="Nat. Commun.">
        <title>Klebsormidium flaccidum genome reveals primary factors for plant terrestrial adaptation.</title>
        <authorList>
            <person name="Hori K."/>
            <person name="Maruyama F."/>
            <person name="Fujisawa T."/>
            <person name="Togashi T."/>
            <person name="Yamamoto N."/>
            <person name="Seo M."/>
            <person name="Sato S."/>
            <person name="Yamada T."/>
            <person name="Mori H."/>
            <person name="Tajima N."/>
            <person name="Moriyama T."/>
            <person name="Ikeuchi M."/>
            <person name="Watanabe M."/>
            <person name="Wada H."/>
            <person name="Kobayashi K."/>
            <person name="Saito M."/>
            <person name="Masuda T."/>
            <person name="Sasaki-Sekimoto Y."/>
            <person name="Mashiguchi K."/>
            <person name="Awai K."/>
            <person name="Shimojima M."/>
            <person name="Masuda S."/>
            <person name="Iwai M."/>
            <person name="Nobusawa T."/>
            <person name="Narise T."/>
            <person name="Kondo S."/>
            <person name="Saito H."/>
            <person name="Sato R."/>
            <person name="Murakawa M."/>
            <person name="Ihara Y."/>
            <person name="Oshima-Yamada Y."/>
            <person name="Ohtaka K."/>
            <person name="Satoh M."/>
            <person name="Sonobe K."/>
            <person name="Ishii M."/>
            <person name="Ohtani R."/>
            <person name="Kanamori-Sato M."/>
            <person name="Honoki R."/>
            <person name="Miyazaki D."/>
            <person name="Mochizuki H."/>
            <person name="Umetsu J."/>
            <person name="Higashi K."/>
            <person name="Shibata D."/>
            <person name="Kamiya Y."/>
            <person name="Sato N."/>
            <person name="Nakamura Y."/>
            <person name="Tabata S."/>
            <person name="Ida S."/>
            <person name="Kurokawa K."/>
            <person name="Ohta H."/>
        </authorList>
    </citation>
    <scope>NUCLEOTIDE SEQUENCE [LARGE SCALE GENOMIC DNA]</scope>
    <source>
        <strain evidence="3 4">NIES-2285</strain>
    </source>
</reference>
<dbReference type="InterPro" id="IPR029063">
    <property type="entry name" value="SAM-dependent_MTases_sf"/>
</dbReference>
<protein>
    <recommendedName>
        <fullName evidence="2">Methyltransferase domain-containing protein</fullName>
    </recommendedName>
</protein>
<keyword evidence="4" id="KW-1185">Reference proteome</keyword>
<gene>
    <name evidence="3" type="ORF">KFL_005730080</name>
</gene>